<dbReference type="Gene3D" id="3.50.50.60">
    <property type="entry name" value="FAD/NAD(P)-binding domain"/>
    <property type="match status" value="2"/>
</dbReference>
<organism evidence="8 9">
    <name type="scientific">Paeniglutamicibacter psychrophenolicus</name>
    <dbReference type="NCBI Taxonomy" id="257454"/>
    <lineage>
        <taxon>Bacteria</taxon>
        <taxon>Bacillati</taxon>
        <taxon>Actinomycetota</taxon>
        <taxon>Actinomycetes</taxon>
        <taxon>Micrococcales</taxon>
        <taxon>Micrococcaceae</taxon>
        <taxon>Paeniglutamicibacter</taxon>
    </lineage>
</organism>
<sequence>MLHKLRGIGMEAVALEKGDGVGGTWYWNRYPGARCDVESPYYSYSFDADLEQEWEWTERYPAQPELLRYLNHVADRFDLRKDISFETTAVSAIFDEVSDVWTVTTVGPEGGQVTRARYCVMATGCLSSARMPDIPGLESFEGNLLHTGMWPHEEVDFTGQRVGVIGTGSSGIQAIPVIASQAENLQVFQRTPNFSVPAFNGPIDQEWVKGIKADYPALRERSRHTTMGIPYQRRDQSAMEVSAEERQRIFEHHWPKGGFRISSCFNDLIRNKESNDALATFVRGKIDEMVDDPKIAELLKPQDHPITAKRICVDTDYYATYNRDNVDLVDVKSDPIQEITARGIQTAGKHFELDTIVVATGFDAMTGAMLRMDIRGRGGASLREHWDAGARTYLGLAVAGFPNMFTIAGPGSPSVLSNMVTSIEQHVEWIAEHLSYLAERGCASSEANTVAEDEWVEHVRELSEKTLFPSANSWYLGANVPGKPRVFMPYVGGVGTYRAHCEDIAARDYEGFLIK</sequence>
<dbReference type="Pfam" id="PF00743">
    <property type="entry name" value="FMO-like"/>
    <property type="match status" value="1"/>
</dbReference>
<keyword evidence="9" id="KW-1185">Reference proteome</keyword>
<name>A0ABS4W7I4_9MICC</name>
<comment type="caution">
    <text evidence="8">The sequence shown here is derived from an EMBL/GenBank/DDBJ whole genome shotgun (WGS) entry which is preliminary data.</text>
</comment>
<evidence type="ECO:0000256" key="7">
    <source>
        <dbReference type="ARBA" id="ARBA00023033"/>
    </source>
</evidence>
<gene>
    <name evidence="8" type="ORF">JOF46_000068</name>
</gene>
<keyword evidence="7" id="KW-0503">Monooxygenase</keyword>
<comment type="cofactor">
    <cofactor evidence="1">
        <name>FAD</name>
        <dbReference type="ChEBI" id="CHEBI:57692"/>
    </cofactor>
</comment>
<evidence type="ECO:0000256" key="4">
    <source>
        <dbReference type="ARBA" id="ARBA00022827"/>
    </source>
</evidence>
<dbReference type="InterPro" id="IPR050775">
    <property type="entry name" value="FAD-binding_Monooxygenases"/>
</dbReference>
<evidence type="ECO:0000256" key="2">
    <source>
        <dbReference type="ARBA" id="ARBA00010139"/>
    </source>
</evidence>
<keyword evidence="4" id="KW-0274">FAD</keyword>
<accession>A0ABS4W7I4</accession>
<protein>
    <submittedName>
        <fullName evidence="8">Cation diffusion facilitator CzcD-associated flavoprotein CzcO</fullName>
    </submittedName>
</protein>
<dbReference type="SUPFAM" id="SSF51905">
    <property type="entry name" value="FAD/NAD(P)-binding domain"/>
    <property type="match status" value="2"/>
</dbReference>
<evidence type="ECO:0000256" key="5">
    <source>
        <dbReference type="ARBA" id="ARBA00022857"/>
    </source>
</evidence>
<keyword evidence="5" id="KW-0521">NADP</keyword>
<reference evidence="8 9" key="1">
    <citation type="submission" date="2021-03" db="EMBL/GenBank/DDBJ databases">
        <title>Sequencing the genomes of 1000 actinobacteria strains.</title>
        <authorList>
            <person name="Klenk H.-P."/>
        </authorList>
    </citation>
    <scope>NUCLEOTIDE SEQUENCE [LARGE SCALE GENOMIC DNA]</scope>
    <source>
        <strain evidence="8 9">DSM 15454</strain>
    </source>
</reference>
<keyword evidence="3" id="KW-0285">Flavoprotein</keyword>
<dbReference type="InterPro" id="IPR020946">
    <property type="entry name" value="Flavin_mOase-like"/>
</dbReference>
<dbReference type="PANTHER" id="PTHR43098">
    <property type="entry name" value="L-ORNITHINE N(5)-MONOOXYGENASE-RELATED"/>
    <property type="match status" value="1"/>
</dbReference>
<dbReference type="PANTHER" id="PTHR43098:SF3">
    <property type="entry name" value="L-ORNITHINE N(5)-MONOOXYGENASE-RELATED"/>
    <property type="match status" value="1"/>
</dbReference>
<evidence type="ECO:0000256" key="6">
    <source>
        <dbReference type="ARBA" id="ARBA00023002"/>
    </source>
</evidence>
<evidence type="ECO:0000313" key="9">
    <source>
        <dbReference type="Proteomes" id="UP000766570"/>
    </source>
</evidence>
<dbReference type="EMBL" id="JAGIOE010000001">
    <property type="protein sequence ID" value="MBP2372156.1"/>
    <property type="molecule type" value="Genomic_DNA"/>
</dbReference>
<dbReference type="Proteomes" id="UP000766570">
    <property type="component" value="Unassembled WGS sequence"/>
</dbReference>
<dbReference type="InterPro" id="IPR036188">
    <property type="entry name" value="FAD/NAD-bd_sf"/>
</dbReference>
<evidence type="ECO:0000313" key="8">
    <source>
        <dbReference type="EMBL" id="MBP2372156.1"/>
    </source>
</evidence>
<evidence type="ECO:0000256" key="1">
    <source>
        <dbReference type="ARBA" id="ARBA00001974"/>
    </source>
</evidence>
<proteinExistence type="inferred from homology"/>
<comment type="similarity">
    <text evidence="2">Belongs to the FAD-binding monooxygenase family.</text>
</comment>
<evidence type="ECO:0000256" key="3">
    <source>
        <dbReference type="ARBA" id="ARBA00022630"/>
    </source>
</evidence>
<keyword evidence="6" id="KW-0560">Oxidoreductase</keyword>